<dbReference type="GO" id="GO:0005096">
    <property type="term" value="F:GTPase activator activity"/>
    <property type="evidence" value="ECO:0007669"/>
    <property type="project" value="UniProtKB-KW"/>
</dbReference>
<dbReference type="PANTHER" id="PTHR23177">
    <property type="entry name" value="MKIAA1688 PROTEIN"/>
    <property type="match status" value="1"/>
</dbReference>
<keyword evidence="3" id="KW-0812">Transmembrane</keyword>
<feature type="transmembrane region" description="Helical" evidence="3">
    <location>
        <begin position="278"/>
        <end position="308"/>
    </location>
</feature>
<dbReference type="EMBL" id="ASPP01010739">
    <property type="protein sequence ID" value="ETO22437.1"/>
    <property type="molecule type" value="Genomic_DNA"/>
</dbReference>
<dbReference type="AlphaFoldDB" id="X6NAV0"/>
<feature type="region of interest" description="Disordered" evidence="2">
    <location>
        <begin position="1"/>
        <end position="30"/>
    </location>
</feature>
<dbReference type="Pfam" id="PF00620">
    <property type="entry name" value="RhoGAP"/>
    <property type="match status" value="1"/>
</dbReference>
<accession>X6NAV0</accession>
<evidence type="ECO:0000313" key="6">
    <source>
        <dbReference type="Proteomes" id="UP000023152"/>
    </source>
</evidence>
<dbReference type="PROSITE" id="PS50238">
    <property type="entry name" value="RHOGAP"/>
    <property type="match status" value="1"/>
</dbReference>
<keyword evidence="6" id="KW-1185">Reference proteome</keyword>
<dbReference type="OrthoDB" id="79452at2759"/>
<dbReference type="CDD" id="cd00159">
    <property type="entry name" value="RhoGAP"/>
    <property type="match status" value="1"/>
</dbReference>
<name>X6NAV0_RETFI</name>
<dbReference type="InterPro" id="IPR008936">
    <property type="entry name" value="Rho_GTPase_activation_prot"/>
</dbReference>
<keyword evidence="3" id="KW-0472">Membrane</keyword>
<feature type="non-terminal residue" evidence="5">
    <location>
        <position position="1"/>
    </location>
</feature>
<evidence type="ECO:0000256" key="2">
    <source>
        <dbReference type="SAM" id="MobiDB-lite"/>
    </source>
</evidence>
<dbReference type="Proteomes" id="UP000023152">
    <property type="component" value="Unassembled WGS sequence"/>
</dbReference>
<proteinExistence type="predicted"/>
<dbReference type="InterPro" id="IPR044785">
    <property type="entry name" value="RopGAP1-5"/>
</dbReference>
<organism evidence="5 6">
    <name type="scientific">Reticulomyxa filosa</name>
    <dbReference type="NCBI Taxonomy" id="46433"/>
    <lineage>
        <taxon>Eukaryota</taxon>
        <taxon>Sar</taxon>
        <taxon>Rhizaria</taxon>
        <taxon>Retaria</taxon>
        <taxon>Foraminifera</taxon>
        <taxon>Monothalamids</taxon>
        <taxon>Reticulomyxidae</taxon>
        <taxon>Reticulomyxa</taxon>
    </lineage>
</organism>
<evidence type="ECO:0000313" key="5">
    <source>
        <dbReference type="EMBL" id="ETO22437.1"/>
    </source>
</evidence>
<reference evidence="5 6" key="1">
    <citation type="journal article" date="2013" name="Curr. Biol.">
        <title>The Genome of the Foraminiferan Reticulomyxa filosa.</title>
        <authorList>
            <person name="Glockner G."/>
            <person name="Hulsmann N."/>
            <person name="Schleicher M."/>
            <person name="Noegel A.A."/>
            <person name="Eichinger L."/>
            <person name="Gallinger C."/>
            <person name="Pawlowski J."/>
            <person name="Sierra R."/>
            <person name="Euteneuer U."/>
            <person name="Pillet L."/>
            <person name="Moustafa A."/>
            <person name="Platzer M."/>
            <person name="Groth M."/>
            <person name="Szafranski K."/>
            <person name="Schliwa M."/>
        </authorList>
    </citation>
    <scope>NUCLEOTIDE SEQUENCE [LARGE SCALE GENOMIC DNA]</scope>
</reference>
<protein>
    <recommendedName>
        <fullName evidence="4">Rho-GAP domain-containing protein</fullName>
    </recommendedName>
</protein>
<dbReference type="Gene3D" id="1.10.555.10">
    <property type="entry name" value="Rho GTPase activation protein"/>
    <property type="match status" value="1"/>
</dbReference>
<sequence>DKDKDKDKDNDKNQNPKKLLMRGTYSNPRSSINHVKKQEVELSVMQNLHVIQKGVHVEVMEDSKIPDAWVCGVVSTRQDQTVFVTISGNAPVIIPKGTQLGEDGTVIGRPNENLEPFEVLQKKELSKQTRDLVLDLTSDAYRIRLQLFGVDPQHLECKPCRGYEVDLPSILLELKDKLFKLEGHTEEGVFRITPSTQQIEEYRHAICQGKLNDYNYTRPLFDIHILSCLIKVWFREVPKPILNSLGDANAILSLLHDKLDVDTIADISSQLPPLSRALLFWLFDLCIDVCTPFFYQLSFFFFFFFFLYNTQCWPNHA</sequence>
<keyword evidence="1" id="KW-0343">GTPase activation</keyword>
<dbReference type="GO" id="GO:0007165">
    <property type="term" value="P:signal transduction"/>
    <property type="evidence" value="ECO:0007669"/>
    <property type="project" value="InterPro"/>
</dbReference>
<feature type="compositionally biased region" description="Basic and acidic residues" evidence="2">
    <location>
        <begin position="1"/>
        <end position="14"/>
    </location>
</feature>
<dbReference type="SUPFAM" id="SSF48350">
    <property type="entry name" value="GTPase activation domain, GAP"/>
    <property type="match status" value="1"/>
</dbReference>
<gene>
    <name evidence="5" type="ORF">RFI_14760</name>
</gene>
<evidence type="ECO:0000259" key="4">
    <source>
        <dbReference type="PROSITE" id="PS50238"/>
    </source>
</evidence>
<evidence type="ECO:0000256" key="3">
    <source>
        <dbReference type="SAM" id="Phobius"/>
    </source>
</evidence>
<feature type="domain" description="Rho-GAP" evidence="4">
    <location>
        <begin position="153"/>
        <end position="317"/>
    </location>
</feature>
<keyword evidence="3" id="KW-1133">Transmembrane helix</keyword>
<dbReference type="InterPro" id="IPR000198">
    <property type="entry name" value="RhoGAP_dom"/>
</dbReference>
<evidence type="ECO:0000256" key="1">
    <source>
        <dbReference type="ARBA" id="ARBA00022468"/>
    </source>
</evidence>
<comment type="caution">
    <text evidence="5">The sequence shown here is derived from an EMBL/GenBank/DDBJ whole genome shotgun (WGS) entry which is preliminary data.</text>
</comment>